<evidence type="ECO:0000313" key="2">
    <source>
        <dbReference type="EMBL" id="AWH84583.1"/>
    </source>
</evidence>
<sequence>MENEFRITRTSREIYDRFFDNYSLEQLNKIPPGFNNNLIWNIGHIIVSQQIMIYGGAGLTLMVSDELAGKYTRGTKPEFDLTQKEVDEIRSLLYSPVVRTEEDYYNRVFTTFTERKTQLGFTLSTVEDAIAFNNYHEGIHLGMMMSIRKFL</sequence>
<gene>
    <name evidence="2" type="ORF">HYN59_05375</name>
</gene>
<feature type="domain" description="DinB-like" evidence="1">
    <location>
        <begin position="9"/>
        <end position="144"/>
    </location>
</feature>
<name>A0A2S1QW25_9FLAO</name>
<dbReference type="OrthoDB" id="4295522at2"/>
<evidence type="ECO:0000259" key="1">
    <source>
        <dbReference type="Pfam" id="PF12867"/>
    </source>
</evidence>
<proteinExistence type="predicted"/>
<dbReference type="InterPro" id="IPR034660">
    <property type="entry name" value="DinB/YfiT-like"/>
</dbReference>
<reference evidence="2 3" key="1">
    <citation type="submission" date="2018-04" db="EMBL/GenBank/DDBJ databases">
        <title>Genome sequencing of Flavobacterium sp. HYN0059.</title>
        <authorList>
            <person name="Yi H."/>
            <person name="Baek C."/>
        </authorList>
    </citation>
    <scope>NUCLEOTIDE SEQUENCE [LARGE SCALE GENOMIC DNA]</scope>
    <source>
        <strain evidence="2 3">HYN0059</strain>
    </source>
</reference>
<dbReference type="Gene3D" id="1.20.120.450">
    <property type="entry name" value="dinb family like domain"/>
    <property type="match status" value="1"/>
</dbReference>
<dbReference type="EMBL" id="CP029186">
    <property type="protein sequence ID" value="AWH84583.1"/>
    <property type="molecule type" value="Genomic_DNA"/>
</dbReference>
<dbReference type="InterPro" id="IPR024775">
    <property type="entry name" value="DinB-like"/>
</dbReference>
<evidence type="ECO:0000313" key="3">
    <source>
        <dbReference type="Proteomes" id="UP000244929"/>
    </source>
</evidence>
<organism evidence="2 3">
    <name type="scientific">Flavobacterium album</name>
    <dbReference type="NCBI Taxonomy" id="2175091"/>
    <lineage>
        <taxon>Bacteria</taxon>
        <taxon>Pseudomonadati</taxon>
        <taxon>Bacteroidota</taxon>
        <taxon>Flavobacteriia</taxon>
        <taxon>Flavobacteriales</taxon>
        <taxon>Flavobacteriaceae</taxon>
        <taxon>Flavobacterium</taxon>
    </lineage>
</organism>
<accession>A0A2S1QW25</accession>
<dbReference type="AlphaFoldDB" id="A0A2S1QW25"/>
<dbReference type="SUPFAM" id="SSF109854">
    <property type="entry name" value="DinB/YfiT-like putative metalloenzymes"/>
    <property type="match status" value="1"/>
</dbReference>
<dbReference type="Proteomes" id="UP000244929">
    <property type="component" value="Chromosome"/>
</dbReference>
<dbReference type="KEGG" id="falb:HYN59_05375"/>
<dbReference type="Pfam" id="PF12867">
    <property type="entry name" value="DinB_2"/>
    <property type="match status" value="1"/>
</dbReference>
<dbReference type="RefSeq" id="WP_108777289.1">
    <property type="nucleotide sequence ID" value="NZ_CP029186.1"/>
</dbReference>
<protein>
    <submittedName>
        <fullName evidence="2">DinB family protein</fullName>
    </submittedName>
</protein>
<keyword evidence="3" id="KW-1185">Reference proteome</keyword>